<sequence length="231" mass="25903">MKILFTAVSTFIVVISMINQAFCTLQVDVSALTSATAFNCTKNLGYSRAVIRGYFEAYGLNPGGAIDPNFLKSYQNAKQAGYTDIDVYMFPCTGRSTCKTPQQQVNDLVNLINTNKIIVRTAWLDVEVDNESGNWKLGAEKNQQILKEFLAAWKSTGCKFGIYSSQSQWEAITGDKNWVLDSSLPLWYAIYDKDPTLNNYRPFGGWVQGTCKQYDGDQKFCEASFDKSICK</sequence>
<comment type="caution">
    <text evidence="4">The sequence shown here is derived from an EMBL/GenBank/DDBJ whole genome shotgun (WGS) entry which is preliminary data.</text>
</comment>
<accession>A0A397VBP4</accession>
<evidence type="ECO:0000313" key="4">
    <source>
        <dbReference type="EMBL" id="RIB18727.1"/>
    </source>
</evidence>
<organism evidence="4 5">
    <name type="scientific">Gigaspora rosea</name>
    <dbReference type="NCBI Taxonomy" id="44941"/>
    <lineage>
        <taxon>Eukaryota</taxon>
        <taxon>Fungi</taxon>
        <taxon>Fungi incertae sedis</taxon>
        <taxon>Mucoromycota</taxon>
        <taxon>Glomeromycotina</taxon>
        <taxon>Glomeromycetes</taxon>
        <taxon>Diversisporales</taxon>
        <taxon>Gigasporaceae</taxon>
        <taxon>Gigaspora</taxon>
    </lineage>
</organism>
<dbReference type="PANTHER" id="PTHR23208">
    <property type="entry name" value="LYSOZYME PROTEIN"/>
    <property type="match status" value="1"/>
</dbReference>
<feature type="chain" id="PRO_5017420395" evidence="3">
    <location>
        <begin position="24"/>
        <end position="231"/>
    </location>
</feature>
<dbReference type="OrthoDB" id="2251794at2759"/>
<dbReference type="CDD" id="cd06416">
    <property type="entry name" value="GH25_Lys1-like"/>
    <property type="match status" value="1"/>
</dbReference>
<keyword evidence="5" id="KW-1185">Reference proteome</keyword>
<name>A0A397VBP4_9GLOM</name>
<dbReference type="GO" id="GO:0009253">
    <property type="term" value="P:peptidoglycan catabolic process"/>
    <property type="evidence" value="ECO:0007669"/>
    <property type="project" value="InterPro"/>
</dbReference>
<dbReference type="Proteomes" id="UP000266673">
    <property type="component" value="Unassembled WGS sequence"/>
</dbReference>
<dbReference type="PROSITE" id="PS51904">
    <property type="entry name" value="GLYCOSYL_HYDROL_F25_2"/>
    <property type="match status" value="1"/>
</dbReference>
<keyword evidence="4" id="KW-0378">Hydrolase</keyword>
<evidence type="ECO:0000313" key="5">
    <source>
        <dbReference type="Proteomes" id="UP000266673"/>
    </source>
</evidence>
<gene>
    <name evidence="4" type="ORF">C2G38_2000477</name>
</gene>
<proteinExistence type="inferred from homology"/>
<dbReference type="GO" id="GO:0016998">
    <property type="term" value="P:cell wall macromolecule catabolic process"/>
    <property type="evidence" value="ECO:0007669"/>
    <property type="project" value="InterPro"/>
</dbReference>
<feature type="signal peptide" evidence="3">
    <location>
        <begin position="1"/>
        <end position="23"/>
    </location>
</feature>
<dbReference type="InterPro" id="IPR002053">
    <property type="entry name" value="Glyco_hydro_25"/>
</dbReference>
<dbReference type="PANTHER" id="PTHR23208:SF36">
    <property type="entry name" value="LYSOZYME-RELATED"/>
    <property type="match status" value="1"/>
</dbReference>
<comment type="similarity">
    <text evidence="1">Belongs to the glycosyl hydrolase 25 family.</text>
</comment>
<dbReference type="InterPro" id="IPR017853">
    <property type="entry name" value="GH"/>
</dbReference>
<dbReference type="AlphaFoldDB" id="A0A397VBP4"/>
<dbReference type="InterPro" id="IPR051595">
    <property type="entry name" value="GH25_Enzymes"/>
</dbReference>
<protein>
    <submittedName>
        <fullName evidence="4">Glycoside Hydrolase Family 25 protein</fullName>
    </submittedName>
</protein>
<keyword evidence="2 3" id="KW-0732">Signal</keyword>
<dbReference type="Gene3D" id="3.20.20.80">
    <property type="entry name" value="Glycosidases"/>
    <property type="match status" value="1"/>
</dbReference>
<dbReference type="STRING" id="44941.A0A397VBP4"/>
<dbReference type="EMBL" id="QKWP01000521">
    <property type="protein sequence ID" value="RIB18727.1"/>
    <property type="molecule type" value="Genomic_DNA"/>
</dbReference>
<evidence type="ECO:0000256" key="3">
    <source>
        <dbReference type="SAM" id="SignalP"/>
    </source>
</evidence>
<dbReference type="GO" id="GO:0007165">
    <property type="term" value="P:signal transduction"/>
    <property type="evidence" value="ECO:0007669"/>
    <property type="project" value="TreeGrafter"/>
</dbReference>
<evidence type="ECO:0000256" key="1">
    <source>
        <dbReference type="ARBA" id="ARBA00010646"/>
    </source>
</evidence>
<reference evidence="4 5" key="1">
    <citation type="submission" date="2018-06" db="EMBL/GenBank/DDBJ databases">
        <title>Comparative genomics reveals the genomic features of Rhizophagus irregularis, R. cerebriforme, R. diaphanum and Gigaspora rosea, and their symbiotic lifestyle signature.</title>
        <authorList>
            <person name="Morin E."/>
            <person name="San Clemente H."/>
            <person name="Chen E.C.H."/>
            <person name="De La Providencia I."/>
            <person name="Hainaut M."/>
            <person name="Kuo A."/>
            <person name="Kohler A."/>
            <person name="Murat C."/>
            <person name="Tang N."/>
            <person name="Roy S."/>
            <person name="Loubradou J."/>
            <person name="Henrissat B."/>
            <person name="Grigoriev I.V."/>
            <person name="Corradi N."/>
            <person name="Roux C."/>
            <person name="Martin F.M."/>
        </authorList>
    </citation>
    <scope>NUCLEOTIDE SEQUENCE [LARGE SCALE GENOMIC DNA]</scope>
    <source>
        <strain evidence="4 5">DAOM 194757</strain>
    </source>
</reference>
<evidence type="ECO:0000256" key="2">
    <source>
        <dbReference type="ARBA" id="ARBA00022729"/>
    </source>
</evidence>
<dbReference type="SUPFAM" id="SSF51445">
    <property type="entry name" value="(Trans)glycosidases"/>
    <property type="match status" value="1"/>
</dbReference>
<dbReference type="GO" id="GO:0003796">
    <property type="term" value="F:lysozyme activity"/>
    <property type="evidence" value="ECO:0007669"/>
    <property type="project" value="InterPro"/>
</dbReference>